<sequence length="53" mass="6213">MYKNYHMTKHTLPMETSVIISTHDMSQYVNDIVKKFQVLNSDSIVAQHYSIPK</sequence>
<dbReference type="Proteomes" id="UP000001411">
    <property type="component" value="Chromosome"/>
</dbReference>
<dbReference type="AlphaFoldDB" id="A0A0H2VF17"/>
<proteinExistence type="predicted"/>
<dbReference type="RefSeq" id="WP_001829650.1">
    <property type="nucleotide sequence ID" value="NC_004461.1"/>
</dbReference>
<accession>A0A0H2VF17</accession>
<reference evidence="1 2" key="1">
    <citation type="journal article" date="2003" name="Mol. Microbiol.">
        <title>Genome-based analysis of virulence genes in a non-biofilm-forming Staphylococcus epidermidis strain (ATCC 12228).</title>
        <authorList>
            <person name="Zhang Y.Q."/>
            <person name="Ren S.X."/>
            <person name="Li H.L."/>
            <person name="Wang Y.X."/>
            <person name="Fu G."/>
            <person name="Yang J."/>
            <person name="Qin Z.Q."/>
            <person name="Miao Y.G."/>
            <person name="Wang W.Y."/>
            <person name="Chen R.S."/>
            <person name="Shen Y."/>
            <person name="Chen Z."/>
            <person name="Yuan Z.H."/>
            <person name="Zhao G.P."/>
            <person name="Qu D."/>
            <person name="Danchin A."/>
            <person name="Wen Y.M."/>
        </authorList>
    </citation>
    <scope>NUCLEOTIDE SEQUENCE [LARGE SCALE GENOMIC DNA]</scope>
    <source>
        <strain evidence="2">ATCC 12228 / FDA PCI 1200</strain>
    </source>
</reference>
<dbReference type="KEGG" id="sep:SE_0508"/>
<evidence type="ECO:0000313" key="1">
    <source>
        <dbReference type="EMBL" id="AAO04105.1"/>
    </source>
</evidence>
<dbReference type="HOGENOM" id="CLU_021293_10_4_9"/>
<organism evidence="1 2">
    <name type="scientific">Staphylococcus epidermidis (strain ATCC 12228 / FDA PCI 1200)</name>
    <dbReference type="NCBI Taxonomy" id="176280"/>
    <lineage>
        <taxon>Bacteria</taxon>
        <taxon>Bacillati</taxon>
        <taxon>Bacillota</taxon>
        <taxon>Bacilli</taxon>
        <taxon>Bacillales</taxon>
        <taxon>Staphylococcaceae</taxon>
        <taxon>Staphylococcus</taxon>
    </lineage>
</organism>
<gene>
    <name evidence="1" type="ordered locus">SE_0508</name>
</gene>
<evidence type="ECO:0000313" key="2">
    <source>
        <dbReference type="Proteomes" id="UP000001411"/>
    </source>
</evidence>
<dbReference type="PATRIC" id="fig|176280.10.peg.480"/>
<dbReference type="OrthoDB" id="2236403at2"/>
<dbReference type="EMBL" id="AE015929">
    <property type="protein sequence ID" value="AAO04105.1"/>
    <property type="molecule type" value="Genomic_DNA"/>
</dbReference>
<protein>
    <submittedName>
        <fullName evidence="1">Uncharacterized protein</fullName>
    </submittedName>
</protein>
<name>A0A0H2VF17_STAES</name>